<dbReference type="AlphaFoldDB" id="A0A2T5K704"/>
<keyword evidence="2" id="KW-1185">Reference proteome</keyword>
<dbReference type="Proteomes" id="UP000244060">
    <property type="component" value="Unassembled WGS sequence"/>
</dbReference>
<name>A0A2T5K704_9RHOB</name>
<evidence type="ECO:0000313" key="2">
    <source>
        <dbReference type="Proteomes" id="UP000244060"/>
    </source>
</evidence>
<gene>
    <name evidence="1" type="ORF">C8J28_109164</name>
</gene>
<accession>A0A2T5K704</accession>
<evidence type="ECO:0000313" key="1">
    <source>
        <dbReference type="EMBL" id="PTR18204.1"/>
    </source>
</evidence>
<sequence>MKIEAFTTLLSKLIADTEGDDYTYWIDAEIDEHGDGKVTLTATYDEYHCYTDPYECWAHLTGPGICLDGYCDSGIYTYETDRPESTDRTEHWVTWCVADGEICAGAATLVGTATDEELVAAISMIAAAERAAHDAERAAHDAERAAREIPGVKSDAHILA</sequence>
<dbReference type="EMBL" id="QAOT01000009">
    <property type="protein sequence ID" value="PTR18204.1"/>
    <property type="molecule type" value="Genomic_DNA"/>
</dbReference>
<organism evidence="1 2">
    <name type="scientific">Cereibacter azotoformans</name>
    <dbReference type="NCBI Taxonomy" id="43057"/>
    <lineage>
        <taxon>Bacteria</taxon>
        <taxon>Pseudomonadati</taxon>
        <taxon>Pseudomonadota</taxon>
        <taxon>Alphaproteobacteria</taxon>
        <taxon>Rhodobacterales</taxon>
        <taxon>Paracoccaceae</taxon>
        <taxon>Cereibacter</taxon>
    </lineage>
</organism>
<proteinExistence type="predicted"/>
<comment type="caution">
    <text evidence="1">The sequence shown here is derived from an EMBL/GenBank/DDBJ whole genome shotgun (WGS) entry which is preliminary data.</text>
</comment>
<protein>
    <submittedName>
        <fullName evidence="1">Uncharacterized protein</fullName>
    </submittedName>
</protein>
<reference evidence="1 2" key="1">
    <citation type="submission" date="2018-04" db="EMBL/GenBank/DDBJ databases">
        <title>Genomic Encyclopedia of Type Strains, Phase III (KMG-III): the genomes of soil and plant-associated and newly described type strains.</title>
        <authorList>
            <person name="Whitman W."/>
        </authorList>
    </citation>
    <scope>NUCLEOTIDE SEQUENCE [LARGE SCALE GENOMIC DNA]</scope>
    <source>
        <strain evidence="1 2">KA25</strain>
    </source>
</reference>